<dbReference type="PROSITE" id="PS51819">
    <property type="entry name" value="VOC"/>
    <property type="match status" value="1"/>
</dbReference>
<dbReference type="Gene3D" id="3.10.180.10">
    <property type="entry name" value="2,3-Dihydroxybiphenyl 1,2-Dioxygenase, domain 1"/>
    <property type="match status" value="1"/>
</dbReference>
<evidence type="ECO:0000256" key="1">
    <source>
        <dbReference type="ARBA" id="ARBA00022723"/>
    </source>
</evidence>
<sequence>MIKNIRHFGIVVKDLDRGLYFYRDLLGLVEINRGTLTEKETEDYIQVSEKLIYVKLGIKNNLYPCIELYNFHKPILNETSSHSHIALTVDNSEKIYEELLKEGIGFANKPIFDRNKQNKVCFCKDFDQNILELVEEIK</sequence>
<dbReference type="InterPro" id="IPR029068">
    <property type="entry name" value="Glyas_Bleomycin-R_OHBP_Dase"/>
</dbReference>
<dbReference type="GO" id="GO:0046491">
    <property type="term" value="P:L-methylmalonyl-CoA metabolic process"/>
    <property type="evidence" value="ECO:0007669"/>
    <property type="project" value="TreeGrafter"/>
</dbReference>
<dbReference type="EMBL" id="MT141265">
    <property type="protein sequence ID" value="QJA57288.1"/>
    <property type="molecule type" value="Genomic_DNA"/>
</dbReference>
<evidence type="ECO:0000259" key="2">
    <source>
        <dbReference type="PROSITE" id="PS51819"/>
    </source>
</evidence>
<protein>
    <submittedName>
        <fullName evidence="4">Putative glyoxalase</fullName>
    </submittedName>
</protein>
<dbReference type="PANTHER" id="PTHR43048">
    <property type="entry name" value="METHYLMALONYL-COA EPIMERASE"/>
    <property type="match status" value="1"/>
</dbReference>
<dbReference type="InterPro" id="IPR051785">
    <property type="entry name" value="MMCE/EMCE_epimerase"/>
</dbReference>
<dbReference type="AlphaFoldDB" id="A0A6M3KG34"/>
<evidence type="ECO:0000313" key="3">
    <source>
        <dbReference type="EMBL" id="QJA57288.1"/>
    </source>
</evidence>
<dbReference type="PANTHER" id="PTHR43048:SF3">
    <property type="entry name" value="METHYLMALONYL-COA EPIMERASE, MITOCHONDRIAL"/>
    <property type="match status" value="1"/>
</dbReference>
<dbReference type="SUPFAM" id="SSF54593">
    <property type="entry name" value="Glyoxalase/Bleomycin resistance protein/Dihydroxybiphenyl dioxygenase"/>
    <property type="match status" value="1"/>
</dbReference>
<feature type="domain" description="VOC" evidence="2">
    <location>
        <begin position="4"/>
        <end position="136"/>
    </location>
</feature>
<dbReference type="GO" id="GO:0004493">
    <property type="term" value="F:methylmalonyl-CoA epimerase activity"/>
    <property type="evidence" value="ECO:0007669"/>
    <property type="project" value="TreeGrafter"/>
</dbReference>
<evidence type="ECO:0000313" key="4">
    <source>
        <dbReference type="EMBL" id="QJA80531.1"/>
    </source>
</evidence>
<dbReference type="EMBL" id="MT142425">
    <property type="protein sequence ID" value="QJA80531.1"/>
    <property type="molecule type" value="Genomic_DNA"/>
</dbReference>
<dbReference type="GO" id="GO:0046872">
    <property type="term" value="F:metal ion binding"/>
    <property type="evidence" value="ECO:0007669"/>
    <property type="project" value="UniProtKB-KW"/>
</dbReference>
<organism evidence="4">
    <name type="scientific">viral metagenome</name>
    <dbReference type="NCBI Taxonomy" id="1070528"/>
    <lineage>
        <taxon>unclassified sequences</taxon>
        <taxon>metagenomes</taxon>
        <taxon>organismal metagenomes</taxon>
    </lineage>
</organism>
<reference evidence="4" key="1">
    <citation type="submission" date="2020-03" db="EMBL/GenBank/DDBJ databases">
        <title>The deep terrestrial virosphere.</title>
        <authorList>
            <person name="Holmfeldt K."/>
            <person name="Nilsson E."/>
            <person name="Simone D."/>
            <person name="Lopez-Fernandez M."/>
            <person name="Wu X."/>
            <person name="de Brujin I."/>
            <person name="Lundin D."/>
            <person name="Andersson A."/>
            <person name="Bertilsson S."/>
            <person name="Dopson M."/>
        </authorList>
    </citation>
    <scope>NUCLEOTIDE SEQUENCE</scope>
    <source>
        <strain evidence="4">MM415A00702</strain>
        <strain evidence="3">MM415B01667</strain>
    </source>
</reference>
<gene>
    <name evidence="4" type="ORF">MM415A00702_0030</name>
    <name evidence="3" type="ORF">MM415B01667_0014</name>
</gene>
<dbReference type="InterPro" id="IPR037523">
    <property type="entry name" value="VOC_core"/>
</dbReference>
<accession>A0A6M3KG34</accession>
<keyword evidence="1" id="KW-0479">Metal-binding</keyword>
<proteinExistence type="predicted"/>
<dbReference type="Pfam" id="PF13669">
    <property type="entry name" value="Glyoxalase_4"/>
    <property type="match status" value="1"/>
</dbReference>
<name>A0A6M3KG34_9ZZZZ</name>